<organism evidence="3 4">
    <name type="scientific">Senna tora</name>
    <dbReference type="NCBI Taxonomy" id="362788"/>
    <lineage>
        <taxon>Eukaryota</taxon>
        <taxon>Viridiplantae</taxon>
        <taxon>Streptophyta</taxon>
        <taxon>Embryophyta</taxon>
        <taxon>Tracheophyta</taxon>
        <taxon>Spermatophyta</taxon>
        <taxon>Magnoliopsida</taxon>
        <taxon>eudicotyledons</taxon>
        <taxon>Gunneridae</taxon>
        <taxon>Pentapetalae</taxon>
        <taxon>rosids</taxon>
        <taxon>fabids</taxon>
        <taxon>Fabales</taxon>
        <taxon>Fabaceae</taxon>
        <taxon>Caesalpinioideae</taxon>
        <taxon>Cassia clade</taxon>
        <taxon>Senna</taxon>
    </lineage>
</organism>
<sequence length="341" mass="38685">MKDHKNGNESLSASRRTRSQVAPDWTVTESLILINEIAAVEADCSRALSSYQQWKIIAENCAVLDVGRGLNQCRRKWDSLLADYNKIKAWESKSTGKSYWSLASESAQNLGLPESFDKELFKAIGDLVKARDERSGTDPETETEVLDVTIEMGTKRKRRQVKSQRYNAEKPKNCRPDESLEELSKEMAQKDCVVERPEECQKSEEKDLKEDHSKDSAEEKTDMEYTEEKPPKDDLGMSVKSLVEAKLHDENLKESATEANVESRTIGKEENDEALIRKLQELAEQVQAIGTETADHQEAGSQNVEEFRTKFIRRQGDKLIASLGDFANTLNQLCNFLQECK</sequence>
<dbReference type="InterPro" id="IPR001005">
    <property type="entry name" value="SANT/Myb"/>
</dbReference>
<comment type="caution">
    <text evidence="3">The sequence shown here is derived from an EMBL/GenBank/DDBJ whole genome shotgun (WGS) entry which is preliminary data.</text>
</comment>
<gene>
    <name evidence="3" type="ORF">G2W53_012499</name>
</gene>
<dbReference type="Proteomes" id="UP000634136">
    <property type="component" value="Unassembled WGS sequence"/>
</dbReference>
<dbReference type="PANTHER" id="PTHR33492">
    <property type="entry name" value="OSJNBA0043A12.37 PROTEIN-RELATED"/>
    <property type="match status" value="1"/>
</dbReference>
<evidence type="ECO:0000256" key="1">
    <source>
        <dbReference type="SAM" id="MobiDB-lite"/>
    </source>
</evidence>
<name>A0A834WRV0_9FABA</name>
<dbReference type="EMBL" id="JAAIUW010000005">
    <property type="protein sequence ID" value="KAF7830166.1"/>
    <property type="molecule type" value="Genomic_DNA"/>
</dbReference>
<reference evidence="3" key="1">
    <citation type="submission" date="2020-09" db="EMBL/GenBank/DDBJ databases">
        <title>Genome-Enabled Discovery of Anthraquinone Biosynthesis in Senna tora.</title>
        <authorList>
            <person name="Kang S.-H."/>
            <person name="Pandey R.P."/>
            <person name="Lee C.-M."/>
            <person name="Sim J.-S."/>
            <person name="Jeong J.-T."/>
            <person name="Choi B.-S."/>
            <person name="Jung M."/>
            <person name="Ginzburg D."/>
            <person name="Zhao K."/>
            <person name="Won S.Y."/>
            <person name="Oh T.-J."/>
            <person name="Yu Y."/>
            <person name="Kim N.-H."/>
            <person name="Lee O.R."/>
            <person name="Lee T.-H."/>
            <person name="Bashyal P."/>
            <person name="Kim T.-S."/>
            <person name="Lee W.-H."/>
            <person name="Kawkins C."/>
            <person name="Kim C.-K."/>
            <person name="Kim J.S."/>
            <person name="Ahn B.O."/>
            <person name="Rhee S.Y."/>
            <person name="Sohng J.K."/>
        </authorList>
    </citation>
    <scope>NUCLEOTIDE SEQUENCE</scope>
    <source>
        <tissue evidence="3">Leaf</tissue>
    </source>
</reference>
<evidence type="ECO:0000259" key="2">
    <source>
        <dbReference type="PROSITE" id="PS50090"/>
    </source>
</evidence>
<dbReference type="Pfam" id="PF13837">
    <property type="entry name" value="Myb_DNA-bind_4"/>
    <property type="match status" value="1"/>
</dbReference>
<feature type="compositionally biased region" description="Basic and acidic residues" evidence="1">
    <location>
        <begin position="167"/>
        <end position="235"/>
    </location>
</feature>
<proteinExistence type="predicted"/>
<dbReference type="Gene3D" id="1.10.10.60">
    <property type="entry name" value="Homeodomain-like"/>
    <property type="match status" value="1"/>
</dbReference>
<keyword evidence="4" id="KW-1185">Reference proteome</keyword>
<accession>A0A834WRV0</accession>
<dbReference type="PANTHER" id="PTHR33492:SF4">
    <property type="entry name" value="OS02G0174300 PROTEIN"/>
    <property type="match status" value="1"/>
</dbReference>
<dbReference type="InterPro" id="IPR044822">
    <property type="entry name" value="Myb_DNA-bind_4"/>
</dbReference>
<dbReference type="PROSITE" id="PS50090">
    <property type="entry name" value="MYB_LIKE"/>
    <property type="match status" value="1"/>
</dbReference>
<evidence type="ECO:0000313" key="3">
    <source>
        <dbReference type="EMBL" id="KAF7830166.1"/>
    </source>
</evidence>
<feature type="region of interest" description="Disordered" evidence="1">
    <location>
        <begin position="156"/>
        <end position="235"/>
    </location>
</feature>
<dbReference type="AlphaFoldDB" id="A0A834WRV0"/>
<feature type="domain" description="Myb-like" evidence="2">
    <location>
        <begin position="25"/>
        <end position="81"/>
    </location>
</feature>
<dbReference type="OrthoDB" id="1927263at2759"/>
<protein>
    <submittedName>
        <fullName evidence="3">Trihelix transcription factor ASR3</fullName>
    </submittedName>
</protein>
<evidence type="ECO:0000313" key="4">
    <source>
        <dbReference type="Proteomes" id="UP000634136"/>
    </source>
</evidence>